<evidence type="ECO:0000313" key="1">
    <source>
        <dbReference type="EnsemblPlants" id="MELO3C014444.2.1"/>
    </source>
</evidence>
<dbReference type="AlphaFoldDB" id="A0A9I9D7W4"/>
<reference evidence="1" key="1">
    <citation type="submission" date="2023-03" db="UniProtKB">
        <authorList>
            <consortium name="EnsemblPlants"/>
        </authorList>
    </citation>
    <scope>IDENTIFICATION</scope>
</reference>
<name>A0A9I9D7W4_CUCME</name>
<protein>
    <submittedName>
        <fullName evidence="1">Uncharacterized protein</fullName>
    </submittedName>
</protein>
<proteinExistence type="predicted"/>
<dbReference type="EnsemblPlants" id="MELO3C014444.2.1">
    <property type="protein sequence ID" value="MELO3C014444.2.1"/>
    <property type="gene ID" value="MELO3C014444.2"/>
</dbReference>
<accession>A0A9I9D7W4</accession>
<sequence>MNGMKLGPRLNLIQGSKKPRARYRRGKKGLPSKSIGLISFGLEEICSPIKNVTRKSTRIKKQDESYKQD</sequence>
<organism evidence="1">
    <name type="scientific">Cucumis melo</name>
    <name type="common">Muskmelon</name>
    <dbReference type="NCBI Taxonomy" id="3656"/>
    <lineage>
        <taxon>Eukaryota</taxon>
        <taxon>Viridiplantae</taxon>
        <taxon>Streptophyta</taxon>
        <taxon>Embryophyta</taxon>
        <taxon>Tracheophyta</taxon>
        <taxon>Spermatophyta</taxon>
        <taxon>Magnoliopsida</taxon>
        <taxon>eudicotyledons</taxon>
        <taxon>Gunneridae</taxon>
        <taxon>Pentapetalae</taxon>
        <taxon>rosids</taxon>
        <taxon>fabids</taxon>
        <taxon>Cucurbitales</taxon>
        <taxon>Cucurbitaceae</taxon>
        <taxon>Benincaseae</taxon>
        <taxon>Cucumis</taxon>
    </lineage>
</organism>
<dbReference type="Gramene" id="MELO3C014444.2.1">
    <property type="protein sequence ID" value="MELO3C014444.2.1"/>
    <property type="gene ID" value="MELO3C014444.2"/>
</dbReference>